<sequence length="191" mass="21146">MGGGHVSRPDFGMPQPDPNHPLTEFYLALQHALDKEGSFALPALYAGFQAPARRVYADEAAEYLTLSSMAGEGMTRLLAPGHLQLLYSSLHVMPDGAPVALLLTEECTRTVVAVQLLPPFVWEDPLPPLPDTPAALTLTLTMQDVEAIDTDPAALGRRLVERTQGKRWLHHPRVETFLAERVALFQRVYRR</sequence>
<name>A0A329TJH1_9FIRM</name>
<dbReference type="Proteomes" id="UP000251634">
    <property type="component" value="Unassembled WGS sequence"/>
</dbReference>
<evidence type="ECO:0000313" key="1">
    <source>
        <dbReference type="EMBL" id="RAW49113.1"/>
    </source>
</evidence>
<dbReference type="AlphaFoldDB" id="A0A329TJH1"/>
<protein>
    <submittedName>
        <fullName evidence="1">Uncharacterized protein</fullName>
    </submittedName>
</protein>
<evidence type="ECO:0000313" key="2">
    <source>
        <dbReference type="Proteomes" id="UP000251634"/>
    </source>
</evidence>
<gene>
    <name evidence="1" type="ORF">C4N25_09045</name>
</gene>
<dbReference type="RefSeq" id="WP_112115793.1">
    <property type="nucleotide sequence ID" value="NZ_PRKZ01000006.1"/>
</dbReference>
<accession>A0A329TJH1</accession>
<reference evidence="1 2" key="1">
    <citation type="submission" date="2018-02" db="EMBL/GenBank/DDBJ databases">
        <title>Complete genome sequencing of Faecalibacterium prausnitzii strains isolated from the human gut.</title>
        <authorList>
            <person name="Fitzgerald B.C."/>
            <person name="Shkoporov A.N."/>
            <person name="Ross P.R."/>
            <person name="Hill C."/>
        </authorList>
    </citation>
    <scope>NUCLEOTIDE SEQUENCE [LARGE SCALE GENOMIC DNA]</scope>
    <source>
        <strain evidence="1 2">APC942/8-14-2</strain>
    </source>
</reference>
<comment type="caution">
    <text evidence="1">The sequence shown here is derived from an EMBL/GenBank/DDBJ whole genome shotgun (WGS) entry which is preliminary data.</text>
</comment>
<proteinExistence type="predicted"/>
<dbReference type="EMBL" id="PRKZ01000006">
    <property type="protein sequence ID" value="RAW49113.1"/>
    <property type="molecule type" value="Genomic_DNA"/>
</dbReference>
<organism evidence="1 2">
    <name type="scientific">Faecalibacterium prausnitzii</name>
    <dbReference type="NCBI Taxonomy" id="853"/>
    <lineage>
        <taxon>Bacteria</taxon>
        <taxon>Bacillati</taxon>
        <taxon>Bacillota</taxon>
        <taxon>Clostridia</taxon>
        <taxon>Eubacteriales</taxon>
        <taxon>Oscillospiraceae</taxon>
        <taxon>Faecalibacterium</taxon>
    </lineage>
</organism>